<proteinExistence type="predicted"/>
<protein>
    <submittedName>
        <fullName evidence="1">Uncharacterized protein</fullName>
    </submittedName>
</protein>
<reference evidence="1" key="1">
    <citation type="submission" date="2018-05" db="EMBL/GenBank/DDBJ databases">
        <authorList>
            <person name="Lanie J.A."/>
            <person name="Ng W.-L."/>
            <person name="Kazmierczak K.M."/>
            <person name="Andrzejewski T.M."/>
            <person name="Davidsen T.M."/>
            <person name="Wayne K.J."/>
            <person name="Tettelin H."/>
            <person name="Glass J.I."/>
            <person name="Rusch D."/>
            <person name="Podicherti R."/>
            <person name="Tsui H.-C.T."/>
            <person name="Winkler M.E."/>
        </authorList>
    </citation>
    <scope>NUCLEOTIDE SEQUENCE</scope>
</reference>
<accession>A0A382V511</accession>
<dbReference type="AlphaFoldDB" id="A0A382V511"/>
<evidence type="ECO:0000313" key="1">
    <source>
        <dbReference type="EMBL" id="SVD40991.1"/>
    </source>
</evidence>
<dbReference type="EMBL" id="UINC01148856">
    <property type="protein sequence ID" value="SVD40991.1"/>
    <property type="molecule type" value="Genomic_DNA"/>
</dbReference>
<organism evidence="1">
    <name type="scientific">marine metagenome</name>
    <dbReference type="NCBI Taxonomy" id="408172"/>
    <lineage>
        <taxon>unclassified sequences</taxon>
        <taxon>metagenomes</taxon>
        <taxon>ecological metagenomes</taxon>
    </lineage>
</organism>
<gene>
    <name evidence="1" type="ORF">METZ01_LOCUS393845</name>
</gene>
<feature type="non-terminal residue" evidence="1">
    <location>
        <position position="37"/>
    </location>
</feature>
<name>A0A382V511_9ZZZZ</name>
<sequence length="37" mass="4495">MSREVNKHEQLTFDFDKEYPSLLEPLQKKEKELEVES</sequence>